<name>A0A3N5BRG5_9BACL</name>
<dbReference type="AlphaFoldDB" id="A0A3N5BRG5"/>
<evidence type="ECO:0000256" key="2">
    <source>
        <dbReference type="ARBA" id="ARBA00009773"/>
    </source>
</evidence>
<sequence>MVQKNWFQIGIALIMTLIIILLLKEMKVIFHPIYIIVKTIFIPLIVAGLLYYIGVPIQEFLEKRKVPKWASVSTVLLIITLVIGIFISVLIPMITDQVQNLVQKAPAIQKQAEEYVDYALSQRERLPESFENKINDIVGNLDKTLTSLGDVMISLVTGTVQTLFLLILVPFFLIYMLKDHKKFVPYVSSPFNGSFKRFIVETLGAIDKTLRSFIQGQMLVSVILGIMLYVGYLIMGLDYALLLALFAVMTNFIPFLGPYLAVAPAILLALLQEPILVLWVVLLMVVAQQIEGNIITPNVMGNTLNIHPLTVITVVLAAGNLGGFVAVMVAIPTYAVIKAIVTKIYEYRYDIKHIMMKENTFYRKSEPDRDEHYETIKKRKSLNK</sequence>
<feature type="transmembrane region" description="Helical" evidence="6">
    <location>
        <begin position="35"/>
        <end position="54"/>
    </location>
</feature>
<feature type="transmembrane region" description="Helical" evidence="6">
    <location>
        <begin position="266"/>
        <end position="287"/>
    </location>
</feature>
<dbReference type="GO" id="GO:0016020">
    <property type="term" value="C:membrane"/>
    <property type="evidence" value="ECO:0007669"/>
    <property type="project" value="UniProtKB-SubCell"/>
</dbReference>
<dbReference type="InterPro" id="IPR002549">
    <property type="entry name" value="AI-2E-like"/>
</dbReference>
<evidence type="ECO:0000256" key="5">
    <source>
        <dbReference type="ARBA" id="ARBA00023136"/>
    </source>
</evidence>
<protein>
    <submittedName>
        <fullName evidence="7">Putative PurR-regulated permease PerM</fullName>
    </submittedName>
</protein>
<dbReference type="Pfam" id="PF01594">
    <property type="entry name" value="AI-2E_transport"/>
    <property type="match status" value="1"/>
</dbReference>
<evidence type="ECO:0000313" key="7">
    <source>
        <dbReference type="EMBL" id="RPF57630.1"/>
    </source>
</evidence>
<dbReference type="GO" id="GO:0055085">
    <property type="term" value="P:transmembrane transport"/>
    <property type="evidence" value="ECO:0007669"/>
    <property type="project" value="TreeGrafter"/>
</dbReference>
<keyword evidence="8" id="KW-1185">Reference proteome</keyword>
<evidence type="ECO:0000256" key="3">
    <source>
        <dbReference type="ARBA" id="ARBA00022692"/>
    </source>
</evidence>
<dbReference type="Proteomes" id="UP000277108">
    <property type="component" value="Unassembled WGS sequence"/>
</dbReference>
<dbReference type="EMBL" id="RKRK01000002">
    <property type="protein sequence ID" value="RPF57630.1"/>
    <property type="molecule type" value="Genomic_DNA"/>
</dbReference>
<dbReference type="RefSeq" id="WP_123807225.1">
    <property type="nucleotide sequence ID" value="NZ_RKRK01000002.1"/>
</dbReference>
<reference evidence="7 8" key="1">
    <citation type="submission" date="2018-11" db="EMBL/GenBank/DDBJ databases">
        <title>Genomic Encyclopedia of Type Strains, Phase IV (KMG-IV): sequencing the most valuable type-strain genomes for metagenomic binning, comparative biology and taxonomic classification.</title>
        <authorList>
            <person name="Goeker M."/>
        </authorList>
    </citation>
    <scope>NUCLEOTIDE SEQUENCE [LARGE SCALE GENOMIC DNA]</scope>
    <source>
        <strain evidence="7 8">DSM 29158</strain>
    </source>
</reference>
<evidence type="ECO:0000256" key="4">
    <source>
        <dbReference type="ARBA" id="ARBA00022989"/>
    </source>
</evidence>
<keyword evidence="3 6" id="KW-0812">Transmembrane</keyword>
<organism evidence="7 8">
    <name type="scientific">Abyssicoccus albus</name>
    <dbReference type="NCBI Taxonomy" id="1817405"/>
    <lineage>
        <taxon>Bacteria</taxon>
        <taxon>Bacillati</taxon>
        <taxon>Bacillota</taxon>
        <taxon>Bacilli</taxon>
        <taxon>Bacillales</taxon>
        <taxon>Abyssicoccaceae</taxon>
    </lineage>
</organism>
<gene>
    <name evidence="7" type="ORF">EDD62_0251</name>
</gene>
<comment type="caution">
    <text evidence="7">The sequence shown here is derived from an EMBL/GenBank/DDBJ whole genome shotgun (WGS) entry which is preliminary data.</text>
</comment>
<dbReference type="PANTHER" id="PTHR21716">
    <property type="entry name" value="TRANSMEMBRANE PROTEIN"/>
    <property type="match status" value="1"/>
</dbReference>
<keyword evidence="4 6" id="KW-1133">Transmembrane helix</keyword>
<feature type="transmembrane region" description="Helical" evidence="6">
    <location>
        <begin position="213"/>
        <end position="232"/>
    </location>
</feature>
<feature type="transmembrane region" description="Helical" evidence="6">
    <location>
        <begin position="6"/>
        <end position="23"/>
    </location>
</feature>
<dbReference type="PANTHER" id="PTHR21716:SF69">
    <property type="entry name" value="TRANSPORT PROTEIN YUBA-RELATED"/>
    <property type="match status" value="1"/>
</dbReference>
<feature type="transmembrane region" description="Helical" evidence="6">
    <location>
        <begin position="239"/>
        <end position="260"/>
    </location>
</feature>
<proteinExistence type="inferred from homology"/>
<comment type="similarity">
    <text evidence="2">Belongs to the autoinducer-2 exporter (AI-2E) (TC 2.A.86) family.</text>
</comment>
<evidence type="ECO:0000256" key="6">
    <source>
        <dbReference type="SAM" id="Phobius"/>
    </source>
</evidence>
<accession>A0A3N5BRG5</accession>
<keyword evidence="5 6" id="KW-0472">Membrane</keyword>
<feature type="transmembrane region" description="Helical" evidence="6">
    <location>
        <begin position="74"/>
        <end position="94"/>
    </location>
</feature>
<evidence type="ECO:0000313" key="8">
    <source>
        <dbReference type="Proteomes" id="UP000277108"/>
    </source>
</evidence>
<feature type="transmembrane region" description="Helical" evidence="6">
    <location>
        <begin position="151"/>
        <end position="177"/>
    </location>
</feature>
<comment type="subcellular location">
    <subcellularLocation>
        <location evidence="1">Membrane</location>
        <topology evidence="1">Multi-pass membrane protein</topology>
    </subcellularLocation>
</comment>
<dbReference type="OrthoDB" id="9793390at2"/>
<evidence type="ECO:0000256" key="1">
    <source>
        <dbReference type="ARBA" id="ARBA00004141"/>
    </source>
</evidence>